<feature type="compositionally biased region" description="Low complexity" evidence="1">
    <location>
        <begin position="61"/>
        <end position="74"/>
    </location>
</feature>
<evidence type="ECO:0000256" key="1">
    <source>
        <dbReference type="SAM" id="MobiDB-lite"/>
    </source>
</evidence>
<proteinExistence type="predicted"/>
<name>A0AAW8FTR4_9ACTN</name>
<protein>
    <submittedName>
        <fullName evidence="2">Uncharacterized protein</fullName>
    </submittedName>
</protein>
<feature type="region of interest" description="Disordered" evidence="1">
    <location>
        <begin position="61"/>
        <end position="87"/>
    </location>
</feature>
<sequence length="87" mass="9183">MLVIGSDWPSGATFPGSKTPVPVDTKAALNNTHQQNGHHKQCATVSTSTDVIGLDYAYHTTTSSHPVHTTSPSHAYDISPNVKDSAP</sequence>
<evidence type="ECO:0000313" key="2">
    <source>
        <dbReference type="EMBL" id="MDQ0913491.1"/>
    </source>
</evidence>
<gene>
    <name evidence="2" type="ORF">QFZ22_009563</name>
</gene>
<dbReference type="EMBL" id="JAUSZV010000006">
    <property type="protein sequence ID" value="MDQ0913491.1"/>
    <property type="molecule type" value="Genomic_DNA"/>
</dbReference>
<reference evidence="2" key="1">
    <citation type="submission" date="2023-07" db="EMBL/GenBank/DDBJ databases">
        <title>Comparative genomics of wheat-associated soil bacteria to identify genetic determinants of phenazine resistance.</title>
        <authorList>
            <person name="Mouncey N."/>
        </authorList>
    </citation>
    <scope>NUCLEOTIDE SEQUENCE</scope>
    <source>
        <strain evidence="2">V4I22</strain>
    </source>
</reference>
<comment type="caution">
    <text evidence="2">The sequence shown here is derived from an EMBL/GenBank/DDBJ whole genome shotgun (WGS) entry which is preliminary data.</text>
</comment>
<evidence type="ECO:0000313" key="3">
    <source>
        <dbReference type="Proteomes" id="UP001234216"/>
    </source>
</evidence>
<organism evidence="2 3">
    <name type="scientific">Streptomyces canus</name>
    <dbReference type="NCBI Taxonomy" id="58343"/>
    <lineage>
        <taxon>Bacteria</taxon>
        <taxon>Bacillati</taxon>
        <taxon>Actinomycetota</taxon>
        <taxon>Actinomycetes</taxon>
        <taxon>Kitasatosporales</taxon>
        <taxon>Streptomycetaceae</taxon>
        <taxon>Streptomyces</taxon>
        <taxon>Streptomyces aurantiacus group</taxon>
    </lineage>
</organism>
<dbReference type="Proteomes" id="UP001234216">
    <property type="component" value="Unassembled WGS sequence"/>
</dbReference>
<dbReference type="AlphaFoldDB" id="A0AAW8FTR4"/>
<accession>A0AAW8FTR4</accession>
<feature type="region of interest" description="Disordered" evidence="1">
    <location>
        <begin position="1"/>
        <end position="20"/>
    </location>
</feature>